<accession>A0A2U1MJZ4</accession>
<dbReference type="InterPro" id="IPR024096">
    <property type="entry name" value="NO_sig/Golgi_transp_ligand-bd"/>
</dbReference>
<dbReference type="GO" id="GO:0030008">
    <property type="term" value="C:TRAPP complex"/>
    <property type="evidence" value="ECO:0007669"/>
    <property type="project" value="TreeGrafter"/>
</dbReference>
<dbReference type="SUPFAM" id="SSF111126">
    <property type="entry name" value="Ligand-binding domain in the NO signalling and Golgi transport"/>
    <property type="match status" value="1"/>
</dbReference>
<dbReference type="GO" id="GO:0005801">
    <property type="term" value="C:cis-Golgi network"/>
    <property type="evidence" value="ECO:0007669"/>
    <property type="project" value="TreeGrafter"/>
</dbReference>
<dbReference type="PANTHER" id="PTHR12817:SF0">
    <property type="entry name" value="GEO08327P1"/>
    <property type="match status" value="1"/>
</dbReference>
<evidence type="ECO:0000313" key="2">
    <source>
        <dbReference type="Proteomes" id="UP000245207"/>
    </source>
</evidence>
<dbReference type="GO" id="GO:0006888">
    <property type="term" value="P:endoplasmic reticulum to Golgi vesicle-mediated transport"/>
    <property type="evidence" value="ECO:0007669"/>
    <property type="project" value="TreeGrafter"/>
</dbReference>
<dbReference type="PANTHER" id="PTHR12817">
    <property type="entry name" value="TRAFFICKING PROTEIN PARTICLE COMPLEX SUBUNIT 6B"/>
    <property type="match status" value="1"/>
</dbReference>
<reference evidence="1 2" key="1">
    <citation type="journal article" date="2018" name="Mol. Plant">
        <title>The genome of Artemisia annua provides insight into the evolution of Asteraceae family and artemisinin biosynthesis.</title>
        <authorList>
            <person name="Shen Q."/>
            <person name="Zhang L."/>
            <person name="Liao Z."/>
            <person name="Wang S."/>
            <person name="Yan T."/>
            <person name="Shi P."/>
            <person name="Liu M."/>
            <person name="Fu X."/>
            <person name="Pan Q."/>
            <person name="Wang Y."/>
            <person name="Lv Z."/>
            <person name="Lu X."/>
            <person name="Zhang F."/>
            <person name="Jiang W."/>
            <person name="Ma Y."/>
            <person name="Chen M."/>
            <person name="Hao X."/>
            <person name="Li L."/>
            <person name="Tang Y."/>
            <person name="Lv G."/>
            <person name="Zhou Y."/>
            <person name="Sun X."/>
            <person name="Brodelius P.E."/>
            <person name="Rose J.K.C."/>
            <person name="Tang K."/>
        </authorList>
    </citation>
    <scope>NUCLEOTIDE SEQUENCE [LARGE SCALE GENOMIC DNA]</scope>
    <source>
        <strain evidence="2">cv. Huhao1</strain>
        <tissue evidence="1">Leaf</tissue>
    </source>
</reference>
<sequence>MLENKATQTAGMHLYFPCGLIRGALSTLGIPFAVSADISNLPACYVMKELPEEIGSNVVTLACPSSVERGECHVYLIGTANSFRMCRHKDSLHFVQQTVIGLASLSQDRSGAAQLTGNWQLMGVVCFDNLEIVRYGCENRCTLFSSSAVKWASGSEFVTSGFGNLVELRDLGRNGGAGPMSKFNGNWHFSLCISSK</sequence>
<proteinExistence type="predicted"/>
<gene>
    <name evidence="1" type="ORF">CTI12_AA374220</name>
</gene>
<protein>
    <submittedName>
        <fullName evidence="1">NO signaling/Golgi transport ligand-binding domain-containing protein</fullName>
    </submittedName>
</protein>
<evidence type="ECO:0000313" key="1">
    <source>
        <dbReference type="EMBL" id="PWA61590.1"/>
    </source>
</evidence>
<dbReference type="OrthoDB" id="941624at2759"/>
<name>A0A2U1MJZ4_ARTAN</name>
<comment type="caution">
    <text evidence="1">The sequence shown here is derived from an EMBL/GenBank/DDBJ whole genome shotgun (WGS) entry which is preliminary data.</text>
</comment>
<keyword evidence="2" id="KW-1185">Reference proteome</keyword>
<dbReference type="GO" id="GO:0005802">
    <property type="term" value="C:trans-Golgi network"/>
    <property type="evidence" value="ECO:0007669"/>
    <property type="project" value="TreeGrafter"/>
</dbReference>
<organism evidence="1 2">
    <name type="scientific">Artemisia annua</name>
    <name type="common">Sweet wormwood</name>
    <dbReference type="NCBI Taxonomy" id="35608"/>
    <lineage>
        <taxon>Eukaryota</taxon>
        <taxon>Viridiplantae</taxon>
        <taxon>Streptophyta</taxon>
        <taxon>Embryophyta</taxon>
        <taxon>Tracheophyta</taxon>
        <taxon>Spermatophyta</taxon>
        <taxon>Magnoliopsida</taxon>
        <taxon>eudicotyledons</taxon>
        <taxon>Gunneridae</taxon>
        <taxon>Pentapetalae</taxon>
        <taxon>asterids</taxon>
        <taxon>campanulids</taxon>
        <taxon>Asterales</taxon>
        <taxon>Asteraceae</taxon>
        <taxon>Asteroideae</taxon>
        <taxon>Anthemideae</taxon>
        <taxon>Artemisiinae</taxon>
        <taxon>Artemisia</taxon>
    </lineage>
</organism>
<dbReference type="STRING" id="35608.A0A2U1MJZ4"/>
<dbReference type="Gene3D" id="3.30.1380.20">
    <property type="entry name" value="Trafficking protein particle complex subunit 3"/>
    <property type="match status" value="1"/>
</dbReference>
<dbReference type="Proteomes" id="UP000245207">
    <property type="component" value="Unassembled WGS sequence"/>
</dbReference>
<dbReference type="AlphaFoldDB" id="A0A2U1MJZ4"/>
<dbReference type="EMBL" id="PKPP01005067">
    <property type="protein sequence ID" value="PWA61590.1"/>
    <property type="molecule type" value="Genomic_DNA"/>
</dbReference>
<dbReference type="InterPro" id="IPR037992">
    <property type="entry name" value="TRAPPC6/Trs33"/>
</dbReference>